<gene>
    <name evidence="1" type="ORF">LCGC14_1858870</name>
</gene>
<sequence>MEFSGWFDSGRDSTAILPLTKFVIMSNPKIQVTPEAMTVIINIQGMRAMIDTNYDPIKDWQSLSTHDVEALREIQNTTIPIYNERAKRHEKG</sequence>
<dbReference type="EMBL" id="LAZR01018785">
    <property type="protein sequence ID" value="KKL95014.1"/>
    <property type="molecule type" value="Genomic_DNA"/>
</dbReference>
<evidence type="ECO:0000313" key="1">
    <source>
        <dbReference type="EMBL" id="KKL95014.1"/>
    </source>
</evidence>
<dbReference type="AlphaFoldDB" id="A0A0F9G7X8"/>
<protein>
    <submittedName>
        <fullName evidence="1">Uncharacterized protein</fullName>
    </submittedName>
</protein>
<accession>A0A0F9G7X8</accession>
<proteinExistence type="predicted"/>
<name>A0A0F9G7X8_9ZZZZ</name>
<reference evidence="1" key="1">
    <citation type="journal article" date="2015" name="Nature">
        <title>Complex archaea that bridge the gap between prokaryotes and eukaryotes.</title>
        <authorList>
            <person name="Spang A."/>
            <person name="Saw J.H."/>
            <person name="Jorgensen S.L."/>
            <person name="Zaremba-Niedzwiedzka K."/>
            <person name="Martijn J."/>
            <person name="Lind A.E."/>
            <person name="van Eijk R."/>
            <person name="Schleper C."/>
            <person name="Guy L."/>
            <person name="Ettema T.J."/>
        </authorList>
    </citation>
    <scope>NUCLEOTIDE SEQUENCE</scope>
</reference>
<comment type="caution">
    <text evidence="1">The sequence shown here is derived from an EMBL/GenBank/DDBJ whole genome shotgun (WGS) entry which is preliminary data.</text>
</comment>
<organism evidence="1">
    <name type="scientific">marine sediment metagenome</name>
    <dbReference type="NCBI Taxonomy" id="412755"/>
    <lineage>
        <taxon>unclassified sequences</taxon>
        <taxon>metagenomes</taxon>
        <taxon>ecological metagenomes</taxon>
    </lineage>
</organism>